<evidence type="ECO:0000313" key="1">
    <source>
        <dbReference type="EMBL" id="CAR63272.1"/>
    </source>
</evidence>
<dbReference type="Proteomes" id="UP000001515">
    <property type="component" value="Segment"/>
</dbReference>
<dbReference type="Gene3D" id="2.30.30.100">
    <property type="match status" value="1"/>
</dbReference>
<accession>C7BV43</accession>
<dbReference type="RefSeq" id="YP_003097309.1">
    <property type="nucleotide sequence ID" value="NC_013085.1"/>
</dbReference>
<protein>
    <submittedName>
        <fullName evidence="1">Hypothetical cyanophage protein</fullName>
    </submittedName>
</protein>
<sequence length="118" mass="13447">MATSIVTLKTGDRIITELKEVFDGDGEDKKGVCLLMEDPYILTLDGGTPQYLTEQHGMEYQVRFSKWNPYATDSHFKIPYDCVMTISNPEPGLENAWQQKLKQKNEIERQENGGSTED</sequence>
<organism evidence="1 2">
    <name type="scientific">Synechococcus phage S-RSM4</name>
    <dbReference type="NCBI Taxonomy" id="555387"/>
    <lineage>
        <taxon>Viruses</taxon>
        <taxon>Duplodnaviria</taxon>
        <taxon>Heunggongvirae</taxon>
        <taxon>Uroviricota</taxon>
        <taxon>Caudoviricetes</taxon>
        <taxon>Pantevenvirales</taxon>
        <taxon>Kyanoviridae</taxon>
        <taxon>Gibbetvirus</taxon>
        <taxon>Gibbetvirus rsm4</taxon>
    </lineage>
</organism>
<reference evidence="1 2" key="1">
    <citation type="journal article" date="2009" name="Environ. Microbiol.">
        <title>Comparative genomics of marine cyanomyoviruses reveals the widespread occurrence of Synechococcus host genes localized to a hyperplastic region: implications for mechanisms of cyanophage evolution.</title>
        <authorList>
            <person name="Millard A.D."/>
            <person name="Zwirglmaier K."/>
            <person name="Downey M.J."/>
            <person name="Mann N.H."/>
            <person name="Scanlan D.J."/>
        </authorList>
    </citation>
    <scope>NUCLEOTIDE SEQUENCE</scope>
</reference>
<dbReference type="EMBL" id="FM207411">
    <property type="protein sequence ID" value="CAR63272.1"/>
    <property type="molecule type" value="Genomic_DNA"/>
</dbReference>
<name>C7BV43_9CAUD</name>
<proteinExistence type="predicted"/>
<dbReference type="GeneID" id="8303311"/>
<evidence type="ECO:0000313" key="2">
    <source>
        <dbReference type="Proteomes" id="UP000001515"/>
    </source>
</evidence>
<gene>
    <name evidence="1" type="ORF">SRSM4_075</name>
</gene>
<dbReference type="KEGG" id="vg:8303311"/>
<keyword evidence="2" id="KW-1185">Reference proteome</keyword>
<dbReference type="OrthoDB" id="19651at10239"/>